<keyword evidence="2" id="KW-1185">Reference proteome</keyword>
<comment type="caution">
    <text evidence="1">The sequence shown here is derived from an EMBL/GenBank/DDBJ whole genome shotgun (WGS) entry which is preliminary data.</text>
</comment>
<evidence type="ECO:0000313" key="2">
    <source>
        <dbReference type="Proteomes" id="UP001204579"/>
    </source>
</evidence>
<dbReference type="EMBL" id="JANRHJ010000011">
    <property type="protein sequence ID" value="MCR8874449.1"/>
    <property type="molecule type" value="Genomic_DNA"/>
</dbReference>
<evidence type="ECO:0000313" key="1">
    <source>
        <dbReference type="EMBL" id="MCR8874449.1"/>
    </source>
</evidence>
<dbReference type="Proteomes" id="UP001204579">
    <property type="component" value="Unassembled WGS sequence"/>
</dbReference>
<reference evidence="1 2" key="1">
    <citation type="submission" date="2022-08" db="EMBL/GenBank/DDBJ databases">
        <authorList>
            <person name="Zeman M."/>
            <person name="Kubasova T."/>
        </authorList>
    </citation>
    <scope>NUCLEOTIDE SEQUENCE [LARGE SCALE GENOMIC DNA]</scope>
    <source>
        <strain evidence="1 2">ET62</strain>
    </source>
</reference>
<protein>
    <submittedName>
        <fullName evidence="1">Uncharacterized protein</fullName>
    </submittedName>
</protein>
<accession>A0AAW5NA04</accession>
<proteinExistence type="predicted"/>
<dbReference type="GeneID" id="82442459"/>
<gene>
    <name evidence="1" type="ORF">NW209_10555</name>
</gene>
<dbReference type="AlphaFoldDB" id="A0AAW5NA04"/>
<sequence>MIRRIAVHRVWNVRERSCRDMQVVEVDAATHCVERVYPLVEEIRNTEWWGGLMIVSPVLPLLPEAEEDFQAYTRRMNVPEGEDEAREYAFYVVGFRLADSCFGAASRMTRV</sequence>
<dbReference type="RefSeq" id="WP_022340754.1">
    <property type="nucleotide sequence ID" value="NZ_CAUBSI010000041.1"/>
</dbReference>
<organism evidence="1 2">
    <name type="scientific">Phocaeicola barnesiae</name>
    <dbReference type="NCBI Taxonomy" id="376804"/>
    <lineage>
        <taxon>Bacteria</taxon>
        <taxon>Pseudomonadati</taxon>
        <taxon>Bacteroidota</taxon>
        <taxon>Bacteroidia</taxon>
        <taxon>Bacteroidales</taxon>
        <taxon>Bacteroidaceae</taxon>
        <taxon>Phocaeicola</taxon>
    </lineage>
</organism>
<name>A0AAW5NA04_9BACT</name>